<dbReference type="AlphaFoldDB" id="A0AAV9R2Z8"/>
<accession>A0AAV9R2Z8</accession>
<organism evidence="2 3">
    <name type="scientific">Crenichthys baileyi</name>
    <name type="common">White River springfish</name>
    <dbReference type="NCBI Taxonomy" id="28760"/>
    <lineage>
        <taxon>Eukaryota</taxon>
        <taxon>Metazoa</taxon>
        <taxon>Chordata</taxon>
        <taxon>Craniata</taxon>
        <taxon>Vertebrata</taxon>
        <taxon>Euteleostomi</taxon>
        <taxon>Actinopterygii</taxon>
        <taxon>Neopterygii</taxon>
        <taxon>Teleostei</taxon>
        <taxon>Neoteleostei</taxon>
        <taxon>Acanthomorphata</taxon>
        <taxon>Ovalentaria</taxon>
        <taxon>Atherinomorphae</taxon>
        <taxon>Cyprinodontiformes</taxon>
        <taxon>Goodeidae</taxon>
        <taxon>Crenichthys</taxon>
    </lineage>
</organism>
<keyword evidence="3" id="KW-1185">Reference proteome</keyword>
<name>A0AAV9R2Z8_9TELE</name>
<evidence type="ECO:0000313" key="2">
    <source>
        <dbReference type="EMBL" id="KAK5603468.1"/>
    </source>
</evidence>
<proteinExistence type="predicted"/>
<feature type="region of interest" description="Disordered" evidence="1">
    <location>
        <begin position="87"/>
        <end position="111"/>
    </location>
</feature>
<dbReference type="Proteomes" id="UP001311232">
    <property type="component" value="Unassembled WGS sequence"/>
</dbReference>
<sequence length="156" mass="17267">MADQELNHELESRLQLQWRGERMRGQEASSLKRQFLPGPFVARPQWCGGSEDQEDWLASSQSWRLPAISSLLHGELGEEARNLCPTRLIGGSKPGRPEGRKGEGLVGGENPASIASSHCSILSSWINNPESWVKDPLKKREDPGLTLWGELNRGSA</sequence>
<evidence type="ECO:0000256" key="1">
    <source>
        <dbReference type="SAM" id="MobiDB-lite"/>
    </source>
</evidence>
<protein>
    <submittedName>
        <fullName evidence="2">Uncharacterized protein</fullName>
    </submittedName>
</protein>
<gene>
    <name evidence="2" type="ORF">CRENBAI_006664</name>
</gene>
<dbReference type="EMBL" id="JAHHUM010002455">
    <property type="protein sequence ID" value="KAK5603468.1"/>
    <property type="molecule type" value="Genomic_DNA"/>
</dbReference>
<evidence type="ECO:0000313" key="3">
    <source>
        <dbReference type="Proteomes" id="UP001311232"/>
    </source>
</evidence>
<comment type="caution">
    <text evidence="2">The sequence shown here is derived from an EMBL/GenBank/DDBJ whole genome shotgun (WGS) entry which is preliminary data.</text>
</comment>
<reference evidence="2 3" key="1">
    <citation type="submission" date="2021-06" db="EMBL/GenBank/DDBJ databases">
        <authorList>
            <person name="Palmer J.M."/>
        </authorList>
    </citation>
    <scope>NUCLEOTIDE SEQUENCE [LARGE SCALE GENOMIC DNA]</scope>
    <source>
        <strain evidence="2 3">MEX-2019</strain>
        <tissue evidence="2">Muscle</tissue>
    </source>
</reference>
<feature type="region of interest" description="Disordered" evidence="1">
    <location>
        <begin position="137"/>
        <end position="156"/>
    </location>
</feature>